<gene>
    <name evidence="4" type="ORF">J2Z37_002694</name>
</gene>
<feature type="signal peptide" evidence="3">
    <location>
        <begin position="1"/>
        <end position="25"/>
    </location>
</feature>
<proteinExistence type="inferred from homology"/>
<feature type="chain" id="PRO_5046268199" evidence="3">
    <location>
        <begin position="26"/>
        <end position="344"/>
    </location>
</feature>
<protein>
    <submittedName>
        <fullName evidence="4">Tripartite-type tricarboxylate transporter receptor subunit TctC</fullName>
    </submittedName>
</protein>
<dbReference type="InterPro" id="IPR005064">
    <property type="entry name" value="BUG"/>
</dbReference>
<keyword evidence="3" id="KW-0732">Signal</keyword>
<dbReference type="PANTHER" id="PTHR42928:SF5">
    <property type="entry name" value="BLR1237 PROTEIN"/>
    <property type="match status" value="1"/>
</dbReference>
<dbReference type="InterPro" id="IPR042100">
    <property type="entry name" value="Bug_dom1"/>
</dbReference>
<comment type="caution">
    <text evidence="4">The sequence shown here is derived from an EMBL/GenBank/DDBJ whole genome shotgun (WGS) entry which is preliminary data.</text>
</comment>
<comment type="similarity">
    <text evidence="1">Belongs to the UPF0065 (bug) family.</text>
</comment>
<keyword evidence="5" id="KW-1185">Reference proteome</keyword>
<name>A0ABS4GR16_9BACL</name>
<dbReference type="Pfam" id="PF03401">
    <property type="entry name" value="TctC"/>
    <property type="match status" value="1"/>
</dbReference>
<dbReference type="EMBL" id="JAGGKT010000007">
    <property type="protein sequence ID" value="MBP1932686.1"/>
    <property type="molecule type" value="Genomic_DNA"/>
</dbReference>
<dbReference type="PIRSF" id="PIRSF017082">
    <property type="entry name" value="YflP"/>
    <property type="match status" value="1"/>
</dbReference>
<dbReference type="PANTHER" id="PTHR42928">
    <property type="entry name" value="TRICARBOXYLATE-BINDING PROTEIN"/>
    <property type="match status" value="1"/>
</dbReference>
<evidence type="ECO:0000256" key="2">
    <source>
        <dbReference type="SAM" id="MobiDB-lite"/>
    </source>
</evidence>
<evidence type="ECO:0000313" key="5">
    <source>
        <dbReference type="Proteomes" id="UP001519343"/>
    </source>
</evidence>
<dbReference type="CDD" id="cd07012">
    <property type="entry name" value="PBP2_Bug_TTT"/>
    <property type="match status" value="1"/>
</dbReference>
<keyword evidence="4" id="KW-0675">Receptor</keyword>
<dbReference type="PROSITE" id="PS51257">
    <property type="entry name" value="PROKAR_LIPOPROTEIN"/>
    <property type="match status" value="1"/>
</dbReference>
<dbReference type="Gene3D" id="3.40.190.150">
    <property type="entry name" value="Bordetella uptake gene, domain 1"/>
    <property type="match status" value="1"/>
</dbReference>
<evidence type="ECO:0000256" key="3">
    <source>
        <dbReference type="SAM" id="SignalP"/>
    </source>
</evidence>
<dbReference type="RefSeq" id="WP_209810720.1">
    <property type="nucleotide sequence ID" value="NZ_JAGGKT010000007.1"/>
</dbReference>
<organism evidence="4 5">
    <name type="scientific">Ammoniphilus resinae</name>
    <dbReference type="NCBI Taxonomy" id="861532"/>
    <lineage>
        <taxon>Bacteria</taxon>
        <taxon>Bacillati</taxon>
        <taxon>Bacillota</taxon>
        <taxon>Bacilli</taxon>
        <taxon>Bacillales</taxon>
        <taxon>Paenibacillaceae</taxon>
        <taxon>Aneurinibacillus group</taxon>
        <taxon>Ammoniphilus</taxon>
    </lineage>
</organism>
<evidence type="ECO:0000256" key="1">
    <source>
        <dbReference type="ARBA" id="ARBA00006987"/>
    </source>
</evidence>
<dbReference type="Proteomes" id="UP001519343">
    <property type="component" value="Unassembled WGS sequence"/>
</dbReference>
<reference evidence="4 5" key="1">
    <citation type="submission" date="2021-03" db="EMBL/GenBank/DDBJ databases">
        <title>Genomic Encyclopedia of Type Strains, Phase IV (KMG-IV): sequencing the most valuable type-strain genomes for metagenomic binning, comparative biology and taxonomic classification.</title>
        <authorList>
            <person name="Goeker M."/>
        </authorList>
    </citation>
    <scope>NUCLEOTIDE SEQUENCE [LARGE SCALE GENOMIC DNA]</scope>
    <source>
        <strain evidence="4 5">DSM 24738</strain>
    </source>
</reference>
<accession>A0ABS4GR16</accession>
<feature type="compositionally biased region" description="Low complexity" evidence="2">
    <location>
        <begin position="30"/>
        <end position="44"/>
    </location>
</feature>
<feature type="region of interest" description="Disordered" evidence="2">
    <location>
        <begin position="27"/>
        <end position="46"/>
    </location>
</feature>
<sequence length="344" mass="35783">MERGSWRKWVASAAVVGMLALTACGGGGNTSSSGGDDKASAASSETKTDFPKKSVNLIVPYAAGGGTDATARALAKEAEKHLGQSIAVVNKTGGGGAVGFTEGATAKPDGYTVTMVTVELTTLHHLNLTPVTYKEFKPIAQINFDPATITVRADSPWKTAQEFIDYAKAHPGEVKVGNSGPGSIWHLSAAALEKDAGLKFNHVPFDGAAPAVTALLGGHIDAVPVSPAEVKAQVDAGKLRTLAIVDDKPSDALPGVKTLEEETGIKTTYLGPWRGVVVPKDTPDDVVQVLTDAFMKAADEPAFKEYMNNNGLGIVIKDGAGFEKLMEEADQSFGELIPALGLVK</sequence>
<dbReference type="SUPFAM" id="SSF53850">
    <property type="entry name" value="Periplasmic binding protein-like II"/>
    <property type="match status" value="1"/>
</dbReference>
<evidence type="ECO:0000313" key="4">
    <source>
        <dbReference type="EMBL" id="MBP1932686.1"/>
    </source>
</evidence>
<dbReference type="Gene3D" id="3.40.190.10">
    <property type="entry name" value="Periplasmic binding protein-like II"/>
    <property type="match status" value="1"/>
</dbReference>